<gene>
    <name evidence="2" type="ORF">B1B_11863</name>
</gene>
<feature type="domain" description="NADH:ubiquinone oxidoreductase 30kDa subunit" evidence="1">
    <location>
        <begin position="45"/>
        <end position="104"/>
    </location>
</feature>
<dbReference type="Gene3D" id="3.30.460.80">
    <property type="entry name" value="NADH:ubiquinone oxidoreductase, 30kDa subunit"/>
    <property type="match status" value="1"/>
</dbReference>
<feature type="non-terminal residue" evidence="2">
    <location>
        <position position="114"/>
    </location>
</feature>
<sequence>MSTTEGSPAEQGAAPSQGERALELISGMLSADQFEVSRDRDQVTITVPVDSLMELATALRDEPATAYEMPVTMTCVDWPEREPRFDVIYLLRSLVHNDLARLRVAGRGGDAGAV</sequence>
<comment type="caution">
    <text evidence="2">The sequence shown here is derived from an EMBL/GenBank/DDBJ whole genome shotgun (WGS) entry which is preliminary data.</text>
</comment>
<name>T0ZW93_9ZZZZ</name>
<accession>T0ZW93</accession>
<dbReference type="GO" id="GO:0008137">
    <property type="term" value="F:NADH dehydrogenase (ubiquinone) activity"/>
    <property type="evidence" value="ECO:0007669"/>
    <property type="project" value="InterPro"/>
</dbReference>
<reference evidence="2" key="1">
    <citation type="submission" date="2013-08" db="EMBL/GenBank/DDBJ databases">
        <authorList>
            <person name="Mendez C."/>
            <person name="Richter M."/>
            <person name="Ferrer M."/>
            <person name="Sanchez J."/>
        </authorList>
    </citation>
    <scope>NUCLEOTIDE SEQUENCE</scope>
</reference>
<dbReference type="SUPFAM" id="SSF143243">
    <property type="entry name" value="Nqo5-like"/>
    <property type="match status" value="1"/>
</dbReference>
<dbReference type="InterPro" id="IPR037232">
    <property type="entry name" value="NADH_quin_OxRdtase_su_C/D-like"/>
</dbReference>
<dbReference type="EMBL" id="AUZY01007744">
    <property type="protein sequence ID" value="EQD48912.1"/>
    <property type="molecule type" value="Genomic_DNA"/>
</dbReference>
<proteinExistence type="predicted"/>
<dbReference type="InterPro" id="IPR001268">
    <property type="entry name" value="NADH_UbQ_OxRdtase_30kDa_su"/>
</dbReference>
<reference evidence="2" key="2">
    <citation type="journal article" date="2014" name="ISME J.">
        <title>Microbial stratification in low pH oxic and suboxic macroscopic growths along an acid mine drainage.</title>
        <authorList>
            <person name="Mendez-Garcia C."/>
            <person name="Mesa V."/>
            <person name="Sprenger R.R."/>
            <person name="Richter M."/>
            <person name="Diez M.S."/>
            <person name="Solano J."/>
            <person name="Bargiela R."/>
            <person name="Golyshina O.V."/>
            <person name="Manteca A."/>
            <person name="Ramos J.L."/>
            <person name="Gallego J.R."/>
            <person name="Llorente I."/>
            <person name="Martins Dos Santos V.A."/>
            <person name="Jensen O.N."/>
            <person name="Pelaez A.I."/>
            <person name="Sanchez J."/>
            <person name="Ferrer M."/>
        </authorList>
    </citation>
    <scope>NUCLEOTIDE SEQUENCE</scope>
</reference>
<dbReference type="AlphaFoldDB" id="T0ZW93"/>
<organism evidence="2">
    <name type="scientific">mine drainage metagenome</name>
    <dbReference type="NCBI Taxonomy" id="410659"/>
    <lineage>
        <taxon>unclassified sequences</taxon>
        <taxon>metagenomes</taxon>
        <taxon>ecological metagenomes</taxon>
    </lineage>
</organism>
<evidence type="ECO:0000259" key="1">
    <source>
        <dbReference type="Pfam" id="PF00329"/>
    </source>
</evidence>
<dbReference type="Pfam" id="PF00329">
    <property type="entry name" value="Complex1_30kDa"/>
    <property type="match status" value="1"/>
</dbReference>
<protein>
    <submittedName>
        <fullName evidence="2">NADH dehydrogenase, subunit C</fullName>
    </submittedName>
</protein>
<evidence type="ECO:0000313" key="2">
    <source>
        <dbReference type="EMBL" id="EQD48912.1"/>
    </source>
</evidence>